<keyword evidence="2" id="KW-0472">Membrane</keyword>
<name>A0AAD5SKR0_9FUNG</name>
<feature type="transmembrane region" description="Helical" evidence="2">
    <location>
        <begin position="240"/>
        <end position="260"/>
    </location>
</feature>
<dbReference type="EMBL" id="JADGJD010000018">
    <property type="protein sequence ID" value="KAJ3056860.1"/>
    <property type="molecule type" value="Genomic_DNA"/>
</dbReference>
<gene>
    <name evidence="3" type="ORF">HK097_003396</name>
</gene>
<feature type="compositionally biased region" description="Polar residues" evidence="1">
    <location>
        <begin position="1"/>
        <end position="29"/>
    </location>
</feature>
<feature type="transmembrane region" description="Helical" evidence="2">
    <location>
        <begin position="280"/>
        <end position="299"/>
    </location>
</feature>
<sequence length="332" mass="37122">MSNIPTTPLSENSSISQYTLPEEASSTSAELPPSYPGNPTDPKLPRYTGTSAPPAYYPPPSASSVVIEDAWPERTVPPVKKPYQFRTHKFTLLVLVFLAGIGAIVAFVKPWIVLTYQETWTTPRADRGTVTIQLLLGPLNQLTQCTTHHNVSTTSCIEGTWWDIIHTNKSFNPGNALVGNFAQQVLDESVFSWYFGVLPFMALAFVVSLLHVGFREDTGHKWRCCCFGSGCYVGRSGSRCIVLLLLVSAACQSYYLQLYYNPANWFYDMSLLSYSWSLGGFFAIYTVAVTYAALLWAWFGRLLYELKRTGRQLEEAVSLEEALAYRRGERGI</sequence>
<evidence type="ECO:0000313" key="3">
    <source>
        <dbReference type="EMBL" id="KAJ3056860.1"/>
    </source>
</evidence>
<accession>A0AAD5SKR0</accession>
<keyword evidence="2" id="KW-1133">Transmembrane helix</keyword>
<reference evidence="3" key="1">
    <citation type="submission" date="2020-05" db="EMBL/GenBank/DDBJ databases">
        <title>Phylogenomic resolution of chytrid fungi.</title>
        <authorList>
            <person name="Stajich J.E."/>
            <person name="Amses K."/>
            <person name="Simmons R."/>
            <person name="Seto K."/>
            <person name="Myers J."/>
            <person name="Bonds A."/>
            <person name="Quandt C.A."/>
            <person name="Barry K."/>
            <person name="Liu P."/>
            <person name="Grigoriev I."/>
            <person name="Longcore J.E."/>
            <person name="James T.Y."/>
        </authorList>
    </citation>
    <scope>NUCLEOTIDE SEQUENCE</scope>
    <source>
        <strain evidence="3">JEL0318</strain>
    </source>
</reference>
<dbReference type="AlphaFoldDB" id="A0AAD5SKR0"/>
<evidence type="ECO:0000313" key="4">
    <source>
        <dbReference type="Proteomes" id="UP001212841"/>
    </source>
</evidence>
<proteinExistence type="predicted"/>
<protein>
    <submittedName>
        <fullName evidence="3">Uncharacterized protein</fullName>
    </submittedName>
</protein>
<keyword evidence="2" id="KW-0812">Transmembrane</keyword>
<keyword evidence="4" id="KW-1185">Reference proteome</keyword>
<feature type="transmembrane region" description="Helical" evidence="2">
    <location>
        <begin position="90"/>
        <end position="112"/>
    </location>
</feature>
<comment type="caution">
    <text evidence="3">The sequence shown here is derived from an EMBL/GenBank/DDBJ whole genome shotgun (WGS) entry which is preliminary data.</text>
</comment>
<dbReference type="Proteomes" id="UP001212841">
    <property type="component" value="Unassembled WGS sequence"/>
</dbReference>
<organism evidence="3 4">
    <name type="scientific">Rhizophlyctis rosea</name>
    <dbReference type="NCBI Taxonomy" id="64517"/>
    <lineage>
        <taxon>Eukaryota</taxon>
        <taxon>Fungi</taxon>
        <taxon>Fungi incertae sedis</taxon>
        <taxon>Chytridiomycota</taxon>
        <taxon>Chytridiomycota incertae sedis</taxon>
        <taxon>Chytridiomycetes</taxon>
        <taxon>Rhizophlyctidales</taxon>
        <taxon>Rhizophlyctidaceae</taxon>
        <taxon>Rhizophlyctis</taxon>
    </lineage>
</organism>
<feature type="region of interest" description="Disordered" evidence="1">
    <location>
        <begin position="1"/>
        <end position="53"/>
    </location>
</feature>
<feature type="transmembrane region" description="Helical" evidence="2">
    <location>
        <begin position="191"/>
        <end position="214"/>
    </location>
</feature>
<evidence type="ECO:0000256" key="2">
    <source>
        <dbReference type="SAM" id="Phobius"/>
    </source>
</evidence>
<evidence type="ECO:0000256" key="1">
    <source>
        <dbReference type="SAM" id="MobiDB-lite"/>
    </source>
</evidence>